<keyword evidence="3 4" id="KW-0418">Kinase</keyword>
<dbReference type="Gene3D" id="3.40.50.10350">
    <property type="entry name" value="Glycerate kinase, domain 1"/>
    <property type="match status" value="1"/>
</dbReference>
<dbReference type="NCBIfam" id="TIGR00045">
    <property type="entry name" value="glycerate kinase"/>
    <property type="match status" value="1"/>
</dbReference>
<dbReference type="GO" id="GO:0008887">
    <property type="term" value="F:glycerate kinase activity"/>
    <property type="evidence" value="ECO:0007669"/>
    <property type="project" value="InterPro"/>
</dbReference>
<evidence type="ECO:0000256" key="3">
    <source>
        <dbReference type="ARBA" id="ARBA00022777"/>
    </source>
</evidence>
<comment type="similarity">
    <text evidence="1">Belongs to the glycerate kinase type-1 family.</text>
</comment>
<dbReference type="GO" id="GO:0031388">
    <property type="term" value="P:organic acid phosphorylation"/>
    <property type="evidence" value="ECO:0007669"/>
    <property type="project" value="InterPro"/>
</dbReference>
<dbReference type="InterPro" id="IPR004381">
    <property type="entry name" value="Glycerate_kinase"/>
</dbReference>
<dbReference type="SUPFAM" id="SSF110738">
    <property type="entry name" value="Glycerate kinase I"/>
    <property type="match status" value="1"/>
</dbReference>
<dbReference type="eggNOG" id="ENOG502RZ8D">
    <property type="taxonomic scope" value="Eukaryota"/>
</dbReference>
<keyword evidence="2" id="KW-0808">Transferase</keyword>
<protein>
    <submittedName>
        <fullName evidence="4">Glycerate kinase</fullName>
    </submittedName>
</protein>
<gene>
    <name evidence="4" type="ORF">X797_007693</name>
</gene>
<dbReference type="Proteomes" id="UP000030151">
    <property type="component" value="Unassembled WGS sequence"/>
</dbReference>
<evidence type="ECO:0000313" key="5">
    <source>
        <dbReference type="Proteomes" id="UP000030151"/>
    </source>
</evidence>
<dbReference type="InterPro" id="IPR036129">
    <property type="entry name" value="Glycerate_kinase_sf"/>
</dbReference>
<dbReference type="InterPro" id="IPR018197">
    <property type="entry name" value="Glycerate_kinase_RE-like"/>
</dbReference>
<sequence>MKPLRILIAPSGFKESLEPDEAAACIEKGIRRVLDNATSIVRRMPVHDGGEGFCNALVAAKGGEIRPITVLGPHKTPIPSHYGVIGEDRRTAVLDMASAAGLRLVRRDCRDPTATTSYGVGQLIAAALDEGCTKIIIGCGDSGTSDGGAGMLQALGARLLDENDQELPTAAGGGSLIHLRSICLDGLHPRLLDSRSGGQAIEMEAVCNIKNILCGSNGVARVYGPQKGATPAQVHVLSRAMDNLARAASPVLGYDMSSAPGGGASGGLGAGLLLLGARLRPRVAAIDEYFQLQQTLDSGWDIVFTAEGALDSQSTKGKMTGEVARKARAQGAYVIALVGTISTGANSVYEDGFSAFSSILDSPLSLDDAIQQTASLLTSAAERTMRVVQVGLSLQSRDGL</sequence>
<dbReference type="PIRSF" id="PIRSF006078">
    <property type="entry name" value="GlxK"/>
    <property type="match status" value="1"/>
</dbReference>
<evidence type="ECO:0000256" key="1">
    <source>
        <dbReference type="ARBA" id="ARBA00006284"/>
    </source>
</evidence>
<proteinExistence type="inferred from homology"/>
<dbReference type="InterPro" id="IPR018193">
    <property type="entry name" value="Glyc_kinase_flavodox-like_fold"/>
</dbReference>
<dbReference type="Gene3D" id="3.90.1510.10">
    <property type="entry name" value="Glycerate kinase, domain 2"/>
    <property type="match status" value="1"/>
</dbReference>
<reference evidence="4 5" key="1">
    <citation type="submission" date="2014-02" db="EMBL/GenBank/DDBJ databases">
        <title>The genome sequence of the entomopathogenic fungus Metarhizium robertsii ARSEF 2575.</title>
        <authorList>
            <person name="Giuliano Garisto Donzelli B."/>
            <person name="Roe B.A."/>
            <person name="Macmil S.L."/>
            <person name="Krasnoff S.B."/>
            <person name="Gibson D.M."/>
        </authorList>
    </citation>
    <scope>NUCLEOTIDE SEQUENCE [LARGE SCALE GENOMIC DNA]</scope>
    <source>
        <strain evidence="4 5">ARSEF 2575</strain>
    </source>
</reference>
<dbReference type="AlphaFoldDB" id="A0A014N1A0"/>
<comment type="caution">
    <text evidence="4">The sequence shown here is derived from an EMBL/GenBank/DDBJ whole genome shotgun (WGS) entry which is preliminary data.</text>
</comment>
<evidence type="ECO:0000256" key="2">
    <source>
        <dbReference type="ARBA" id="ARBA00022679"/>
    </source>
</evidence>
<evidence type="ECO:0000313" key="4">
    <source>
        <dbReference type="EMBL" id="EXU99264.1"/>
    </source>
</evidence>
<dbReference type="EMBL" id="JELW01000020">
    <property type="protein sequence ID" value="EXU99264.1"/>
    <property type="molecule type" value="Genomic_DNA"/>
</dbReference>
<dbReference type="PANTHER" id="PTHR21599">
    <property type="entry name" value="GLYCERATE KINASE"/>
    <property type="match status" value="1"/>
</dbReference>
<dbReference type="Pfam" id="PF02595">
    <property type="entry name" value="Gly_kinase"/>
    <property type="match status" value="1"/>
</dbReference>
<accession>A0A014N1A0</accession>
<dbReference type="OrthoDB" id="10262596at2759"/>
<dbReference type="PANTHER" id="PTHR21599:SF0">
    <property type="entry name" value="GLYCERATE KINASE"/>
    <property type="match status" value="1"/>
</dbReference>
<name>A0A014N1A0_9HYPO</name>
<organism evidence="4 5">
    <name type="scientific">Metarhizium robertsii</name>
    <dbReference type="NCBI Taxonomy" id="568076"/>
    <lineage>
        <taxon>Eukaryota</taxon>
        <taxon>Fungi</taxon>
        <taxon>Dikarya</taxon>
        <taxon>Ascomycota</taxon>
        <taxon>Pezizomycotina</taxon>
        <taxon>Sordariomycetes</taxon>
        <taxon>Hypocreomycetidae</taxon>
        <taxon>Hypocreales</taxon>
        <taxon>Clavicipitaceae</taxon>
        <taxon>Metarhizium</taxon>
    </lineage>
</organism>
<dbReference type="HOGENOM" id="CLU_028255_0_1_1"/>